<protein>
    <submittedName>
        <fullName evidence="1">Tetratricopeptide repeat protein</fullName>
    </submittedName>
</protein>
<comment type="caution">
    <text evidence="1">The sequence shown here is derived from an EMBL/GenBank/DDBJ whole genome shotgun (WGS) entry which is preliminary data.</text>
</comment>
<accession>A0ABW3CXI3</accession>
<proteinExistence type="predicted"/>
<gene>
    <name evidence="1" type="ORF">ACFQ1M_05015</name>
</gene>
<evidence type="ECO:0000313" key="1">
    <source>
        <dbReference type="EMBL" id="MFD0861557.1"/>
    </source>
</evidence>
<dbReference type="SUPFAM" id="SSF48452">
    <property type="entry name" value="TPR-like"/>
    <property type="match status" value="1"/>
</dbReference>
<keyword evidence="2" id="KW-1185">Reference proteome</keyword>
<dbReference type="Pfam" id="PF13181">
    <property type="entry name" value="TPR_8"/>
    <property type="match status" value="1"/>
</dbReference>
<dbReference type="EMBL" id="JBHTJH010000004">
    <property type="protein sequence ID" value="MFD0861557.1"/>
    <property type="molecule type" value="Genomic_DNA"/>
</dbReference>
<dbReference type="InterPro" id="IPR011990">
    <property type="entry name" value="TPR-like_helical_dom_sf"/>
</dbReference>
<dbReference type="RefSeq" id="WP_386404797.1">
    <property type="nucleotide sequence ID" value="NZ_JBHTJH010000004.1"/>
</dbReference>
<evidence type="ECO:0000313" key="2">
    <source>
        <dbReference type="Proteomes" id="UP001596978"/>
    </source>
</evidence>
<dbReference type="Proteomes" id="UP001596978">
    <property type="component" value="Unassembled WGS sequence"/>
</dbReference>
<organism evidence="1 2">
    <name type="scientific">Sungkyunkwania multivorans</name>
    <dbReference type="NCBI Taxonomy" id="1173618"/>
    <lineage>
        <taxon>Bacteria</taxon>
        <taxon>Pseudomonadati</taxon>
        <taxon>Bacteroidota</taxon>
        <taxon>Flavobacteriia</taxon>
        <taxon>Flavobacteriales</taxon>
        <taxon>Flavobacteriaceae</taxon>
        <taxon>Sungkyunkwania</taxon>
    </lineage>
</organism>
<sequence>MMKHIPLLLIFLSILSCKLDKATKTDKRHNPYEHITQNIADEKAIELYSLGVESFENRDFEEAQKHLKESFAIEKSPITLNELGTISLAKKDYKAALSYFNHGISIDKFYYPNHINKSRTLVLLSEFEKAENTLELMLQDCDSEYWKAYANMWISFINLKGSLNCDKAKESIKKAEFIKNDPDLSQQYGRIKSGIEKNCS</sequence>
<dbReference type="InterPro" id="IPR019734">
    <property type="entry name" value="TPR_rpt"/>
</dbReference>
<name>A0ABW3CXI3_9FLAO</name>
<dbReference type="PROSITE" id="PS51257">
    <property type="entry name" value="PROKAR_LIPOPROTEIN"/>
    <property type="match status" value="1"/>
</dbReference>
<reference evidence="2" key="1">
    <citation type="journal article" date="2019" name="Int. J. Syst. Evol. Microbiol.">
        <title>The Global Catalogue of Microorganisms (GCM) 10K type strain sequencing project: providing services to taxonomists for standard genome sequencing and annotation.</title>
        <authorList>
            <consortium name="The Broad Institute Genomics Platform"/>
            <consortium name="The Broad Institute Genome Sequencing Center for Infectious Disease"/>
            <person name="Wu L."/>
            <person name="Ma J."/>
        </authorList>
    </citation>
    <scope>NUCLEOTIDE SEQUENCE [LARGE SCALE GENOMIC DNA]</scope>
    <source>
        <strain evidence="2">CCUG 62952</strain>
    </source>
</reference>
<dbReference type="Gene3D" id="1.25.40.10">
    <property type="entry name" value="Tetratricopeptide repeat domain"/>
    <property type="match status" value="1"/>
</dbReference>